<name>A0ACC2XNX8_9TREE</name>
<keyword evidence="2" id="KW-1185">Reference proteome</keyword>
<evidence type="ECO:0000313" key="2">
    <source>
        <dbReference type="Proteomes" id="UP001243375"/>
    </source>
</evidence>
<protein>
    <submittedName>
        <fullName evidence="1">Uncharacterized protein</fullName>
    </submittedName>
</protein>
<organism evidence="1 2">
    <name type="scientific">Naganishia vaughanmartiniae</name>
    <dbReference type="NCBI Taxonomy" id="1424756"/>
    <lineage>
        <taxon>Eukaryota</taxon>
        <taxon>Fungi</taxon>
        <taxon>Dikarya</taxon>
        <taxon>Basidiomycota</taxon>
        <taxon>Agaricomycotina</taxon>
        <taxon>Tremellomycetes</taxon>
        <taxon>Filobasidiales</taxon>
        <taxon>Filobasidiaceae</taxon>
        <taxon>Naganishia</taxon>
    </lineage>
</organism>
<comment type="caution">
    <text evidence="1">The sequence shown here is derived from an EMBL/GenBank/DDBJ whole genome shotgun (WGS) entry which is preliminary data.</text>
</comment>
<gene>
    <name evidence="1" type="ORF">QFC22_000306</name>
</gene>
<accession>A0ACC2XNX8</accession>
<sequence>MPARKSIPRRLDSTYGPVSHVDLTPPYCLELEDAELSREAAEKKAINLVDRGNEFVQGDERLDDDGGLDYPFVQVQYPNTTEQSTRQSDVASLNFGNGAIESAGTGNQTSPLSDLDAMIREKARKTPVHTYMKRPRTMLASKDYMQVDLALGRHYVEQRPGNGEDQGVPDAKSRTLAGHSDTRYRLQMVPNVNLTFKMDHPPEDARVRTHSRVTAQWSQVIDCTLLTTESESRAGRTVYAKSYMDPDLCATPLRAPFTAFNSKQLRESASKAGEKELSNFHPSKKGESDSVRVYGALRFVELDISNRDLMQQGIGASTSSKKAKLKHSADKRDLQPSTKRKTVRLGKGNDNAGLISIRAVGQRHDGLSAASPLAFHSRRHTVRPLATTQAAADFACDTSMNHDPTPSITTDETPRVMVAEPTSLSSTEHGSRKGVAAPTIIATEFVNTKPLSTMIGNPDNLLGLLKRVEQYEAKTPAGIPLRRPKRAKNNSTHPDGQSSEYAIPPAATLSSHINSPTKAAVEIGGASHIPAFNVAKQCPVLPSCLSLNPPGIFGTDLPDLPELFAQKYKILPLPSMDLEMELSEEQLPAAAVPSAPPKMQFESQKHTQLITKMHTHCALDKGITSMKSSTHFAEVLPNNSK</sequence>
<dbReference type="EMBL" id="JASBWU010000001">
    <property type="protein sequence ID" value="KAJ9125346.1"/>
    <property type="molecule type" value="Genomic_DNA"/>
</dbReference>
<proteinExistence type="predicted"/>
<evidence type="ECO:0000313" key="1">
    <source>
        <dbReference type="EMBL" id="KAJ9125346.1"/>
    </source>
</evidence>
<reference evidence="1" key="1">
    <citation type="submission" date="2023-04" db="EMBL/GenBank/DDBJ databases">
        <title>Draft Genome sequencing of Naganishia species isolated from polar environments using Oxford Nanopore Technology.</title>
        <authorList>
            <person name="Leo P."/>
            <person name="Venkateswaran K."/>
        </authorList>
    </citation>
    <scope>NUCLEOTIDE SEQUENCE</scope>
    <source>
        <strain evidence="1">MNA-CCFEE 5425</strain>
    </source>
</reference>
<dbReference type="Proteomes" id="UP001243375">
    <property type="component" value="Unassembled WGS sequence"/>
</dbReference>